<name>A0AAV4CFN2_9GAST</name>
<dbReference type="SUPFAM" id="SSF52540">
    <property type="entry name" value="P-loop containing nucleoside triphosphate hydrolases"/>
    <property type="match status" value="1"/>
</dbReference>
<dbReference type="GO" id="GO:0001517">
    <property type="term" value="F:N-acetylglucosamine 6-O-sulfotransferase activity"/>
    <property type="evidence" value="ECO:0007669"/>
    <property type="project" value="TreeGrafter"/>
</dbReference>
<organism evidence="1 2">
    <name type="scientific">Plakobranchus ocellatus</name>
    <dbReference type="NCBI Taxonomy" id="259542"/>
    <lineage>
        <taxon>Eukaryota</taxon>
        <taxon>Metazoa</taxon>
        <taxon>Spiralia</taxon>
        <taxon>Lophotrochozoa</taxon>
        <taxon>Mollusca</taxon>
        <taxon>Gastropoda</taxon>
        <taxon>Heterobranchia</taxon>
        <taxon>Euthyneura</taxon>
        <taxon>Panpulmonata</taxon>
        <taxon>Sacoglossa</taxon>
        <taxon>Placobranchoidea</taxon>
        <taxon>Plakobranchidae</taxon>
        <taxon>Plakobranchus</taxon>
    </lineage>
</organism>
<evidence type="ECO:0000313" key="1">
    <source>
        <dbReference type="EMBL" id="GFO30758.1"/>
    </source>
</evidence>
<dbReference type="Pfam" id="PF13469">
    <property type="entry name" value="Sulfotransfer_3"/>
    <property type="match status" value="1"/>
</dbReference>
<sequence length="236" mass="27323">MSLLSLQKKNSYDYVACFIAMWRQCSQKRLRFVKTIRYRLEWVRSAMQRDHSLKVLYLVRDFRATLYSQSATFETFNITVEGESQAKAMCATVEDDAREIQMLSQLFPGRIHVLRYGDGCLHPVNYARNIYAFAGLEFSEAIELFVKSITQSKKSQQVVSDKYKVERTDAVRTMNKWRLSSNFELVQKIDTLCAKADAIFGYKPVSSARQLYSMKFSLVSDPKLSEDLYQSVSSDK</sequence>
<dbReference type="Proteomes" id="UP000735302">
    <property type="component" value="Unassembled WGS sequence"/>
</dbReference>
<proteinExistence type="predicted"/>
<dbReference type="PANTHER" id="PTHR10704:SF44">
    <property type="entry name" value="LD35051P-RELATED"/>
    <property type="match status" value="1"/>
</dbReference>
<dbReference type="EMBL" id="BLXT01006265">
    <property type="protein sequence ID" value="GFO30758.1"/>
    <property type="molecule type" value="Genomic_DNA"/>
</dbReference>
<protein>
    <submittedName>
        <fullName evidence="1">Carbohydrate sulfotransferase 3-like</fullName>
    </submittedName>
</protein>
<gene>
    <name evidence="1" type="ORF">PoB_005726300</name>
</gene>
<dbReference type="GO" id="GO:0006044">
    <property type="term" value="P:N-acetylglucosamine metabolic process"/>
    <property type="evidence" value="ECO:0007669"/>
    <property type="project" value="TreeGrafter"/>
</dbReference>
<dbReference type="Gene3D" id="3.40.50.300">
    <property type="entry name" value="P-loop containing nucleotide triphosphate hydrolases"/>
    <property type="match status" value="1"/>
</dbReference>
<dbReference type="InterPro" id="IPR027417">
    <property type="entry name" value="P-loop_NTPase"/>
</dbReference>
<keyword evidence="2" id="KW-1185">Reference proteome</keyword>
<reference evidence="1 2" key="1">
    <citation type="journal article" date="2021" name="Elife">
        <title>Chloroplast acquisition without the gene transfer in kleptoplastic sea slugs, Plakobranchus ocellatus.</title>
        <authorList>
            <person name="Maeda T."/>
            <person name="Takahashi S."/>
            <person name="Yoshida T."/>
            <person name="Shimamura S."/>
            <person name="Takaki Y."/>
            <person name="Nagai Y."/>
            <person name="Toyoda A."/>
            <person name="Suzuki Y."/>
            <person name="Arimoto A."/>
            <person name="Ishii H."/>
            <person name="Satoh N."/>
            <person name="Nishiyama T."/>
            <person name="Hasebe M."/>
            <person name="Maruyama T."/>
            <person name="Minagawa J."/>
            <person name="Obokata J."/>
            <person name="Shigenobu S."/>
        </authorList>
    </citation>
    <scope>NUCLEOTIDE SEQUENCE [LARGE SCALE GENOMIC DNA]</scope>
</reference>
<dbReference type="AlphaFoldDB" id="A0AAV4CFN2"/>
<accession>A0AAV4CFN2</accession>
<dbReference type="GO" id="GO:0006790">
    <property type="term" value="P:sulfur compound metabolic process"/>
    <property type="evidence" value="ECO:0007669"/>
    <property type="project" value="TreeGrafter"/>
</dbReference>
<evidence type="ECO:0000313" key="2">
    <source>
        <dbReference type="Proteomes" id="UP000735302"/>
    </source>
</evidence>
<comment type="caution">
    <text evidence="1">The sequence shown here is derived from an EMBL/GenBank/DDBJ whole genome shotgun (WGS) entry which is preliminary data.</text>
</comment>
<dbReference type="InterPro" id="IPR051135">
    <property type="entry name" value="Gal/GlcNAc/GalNAc_ST"/>
</dbReference>
<dbReference type="PANTHER" id="PTHR10704">
    <property type="entry name" value="CARBOHYDRATE SULFOTRANSFERASE"/>
    <property type="match status" value="1"/>
</dbReference>